<proteinExistence type="predicted"/>
<feature type="region of interest" description="Disordered" evidence="1">
    <location>
        <begin position="1"/>
        <end position="31"/>
    </location>
</feature>
<dbReference type="SUPFAM" id="SSF53383">
    <property type="entry name" value="PLP-dependent transferases"/>
    <property type="match status" value="1"/>
</dbReference>
<dbReference type="Gene3D" id="3.40.640.10">
    <property type="entry name" value="Type I PLP-dependent aspartate aminotransferase-like (Major domain)"/>
    <property type="match status" value="1"/>
</dbReference>
<feature type="compositionally biased region" description="Polar residues" evidence="1">
    <location>
        <begin position="21"/>
        <end position="31"/>
    </location>
</feature>
<dbReference type="Proteomes" id="UP001213000">
    <property type="component" value="Unassembled WGS sequence"/>
</dbReference>
<evidence type="ECO:0000313" key="3">
    <source>
        <dbReference type="Proteomes" id="UP001213000"/>
    </source>
</evidence>
<feature type="compositionally biased region" description="Polar residues" evidence="1">
    <location>
        <begin position="1"/>
        <end position="12"/>
    </location>
</feature>
<sequence length="210" mass="22895">MPHEPNSLSTGYDTPILKTPQPRSGISTPSRSFADISFSDILDQVRDVMKHHKHEKESEAHQLFRQAPGHKPKGLPQLVNPEEETVPGIEHPGSTGVIYCSDRAMANGFSYSSSHEWSNSRDRGAPRNGSGPCPGAPERPTSIPMPEDSLEYAPTTGVKALREAVANLYNHTYRQGKASQYTFENVCIVPGGRSGLSRVAAVIGDVYTVR</sequence>
<comment type="caution">
    <text evidence="2">The sequence shown here is derived from an EMBL/GenBank/DDBJ whole genome shotgun (WGS) entry which is preliminary data.</text>
</comment>
<feature type="region of interest" description="Disordered" evidence="1">
    <location>
        <begin position="111"/>
        <end position="145"/>
    </location>
</feature>
<gene>
    <name evidence="2" type="ORF">NP233_g10786</name>
</gene>
<organism evidence="2 3">
    <name type="scientific">Leucocoprinus birnbaumii</name>
    <dbReference type="NCBI Taxonomy" id="56174"/>
    <lineage>
        <taxon>Eukaryota</taxon>
        <taxon>Fungi</taxon>
        <taxon>Dikarya</taxon>
        <taxon>Basidiomycota</taxon>
        <taxon>Agaricomycotina</taxon>
        <taxon>Agaricomycetes</taxon>
        <taxon>Agaricomycetidae</taxon>
        <taxon>Agaricales</taxon>
        <taxon>Agaricineae</taxon>
        <taxon>Agaricaceae</taxon>
        <taxon>Leucocoprinus</taxon>
    </lineage>
</organism>
<evidence type="ECO:0000256" key="1">
    <source>
        <dbReference type="SAM" id="MobiDB-lite"/>
    </source>
</evidence>
<keyword evidence="3" id="KW-1185">Reference proteome</keyword>
<dbReference type="InterPro" id="IPR015421">
    <property type="entry name" value="PyrdxlP-dep_Trfase_major"/>
</dbReference>
<dbReference type="EMBL" id="JANIEX010001157">
    <property type="protein sequence ID" value="KAJ3560520.1"/>
    <property type="molecule type" value="Genomic_DNA"/>
</dbReference>
<name>A0AAD5VNN1_9AGAR</name>
<evidence type="ECO:0000313" key="2">
    <source>
        <dbReference type="EMBL" id="KAJ3560520.1"/>
    </source>
</evidence>
<accession>A0AAD5VNN1</accession>
<protein>
    <submittedName>
        <fullName evidence="2">Uncharacterized protein</fullName>
    </submittedName>
</protein>
<dbReference type="InterPro" id="IPR015424">
    <property type="entry name" value="PyrdxlP-dep_Trfase"/>
</dbReference>
<dbReference type="AlphaFoldDB" id="A0AAD5VNN1"/>
<reference evidence="2" key="1">
    <citation type="submission" date="2022-07" db="EMBL/GenBank/DDBJ databases">
        <title>Genome Sequence of Leucocoprinus birnbaumii.</title>
        <authorList>
            <person name="Buettner E."/>
        </authorList>
    </citation>
    <scope>NUCLEOTIDE SEQUENCE</scope>
    <source>
        <strain evidence="2">VT141</strain>
    </source>
</reference>